<gene>
    <name evidence="3" type="ORF">LAMO00422_LOCUS19481</name>
</gene>
<feature type="transmembrane region" description="Helical" evidence="2">
    <location>
        <begin position="12"/>
        <end position="30"/>
    </location>
</feature>
<evidence type="ECO:0000256" key="1">
    <source>
        <dbReference type="SAM" id="MobiDB-lite"/>
    </source>
</evidence>
<feature type="compositionally biased region" description="Basic residues" evidence="1">
    <location>
        <begin position="68"/>
        <end position="83"/>
    </location>
</feature>
<accession>A0A7S0H7J7</accession>
<sequence>MHGRVLERAQRFAFSLAMAAAMGITAYLFWKKHTQIHMPSHLSTSDPGKKERKSGKPKQSAERERQRQRQRQHKKRQRKRKKFRQEFIKDGTIRSLLGGEEEEGVELGGVAKQDGSLRTLPKGHRNFDMKLAKQALGKISWQKCPKSADPGGEYKEKTSRWISDTMGGLPPARAARKRCQIECIAAVLHKVLQHLNNSNSWQR</sequence>
<organism evidence="3">
    <name type="scientific">Amorphochlora amoebiformis</name>
    <dbReference type="NCBI Taxonomy" id="1561963"/>
    <lineage>
        <taxon>Eukaryota</taxon>
        <taxon>Sar</taxon>
        <taxon>Rhizaria</taxon>
        <taxon>Cercozoa</taxon>
        <taxon>Chlorarachniophyceae</taxon>
        <taxon>Amorphochlora</taxon>
    </lineage>
</organism>
<dbReference type="EMBL" id="HBEM01028508">
    <property type="protein sequence ID" value="CAD8460523.1"/>
    <property type="molecule type" value="Transcribed_RNA"/>
</dbReference>
<keyword evidence="2" id="KW-0812">Transmembrane</keyword>
<name>A0A7S0H7J7_9EUKA</name>
<protein>
    <submittedName>
        <fullName evidence="3">Uncharacterized protein</fullName>
    </submittedName>
</protein>
<feature type="region of interest" description="Disordered" evidence="1">
    <location>
        <begin position="39"/>
        <end position="85"/>
    </location>
</feature>
<reference evidence="3" key="1">
    <citation type="submission" date="2021-01" db="EMBL/GenBank/DDBJ databases">
        <authorList>
            <person name="Corre E."/>
            <person name="Pelletier E."/>
            <person name="Niang G."/>
            <person name="Scheremetjew M."/>
            <person name="Finn R."/>
            <person name="Kale V."/>
            <person name="Holt S."/>
            <person name="Cochrane G."/>
            <person name="Meng A."/>
            <person name="Brown T."/>
            <person name="Cohen L."/>
        </authorList>
    </citation>
    <scope>NUCLEOTIDE SEQUENCE</scope>
    <source>
        <strain evidence="3">CCMP2058</strain>
    </source>
</reference>
<evidence type="ECO:0000313" key="3">
    <source>
        <dbReference type="EMBL" id="CAD8460523.1"/>
    </source>
</evidence>
<proteinExistence type="predicted"/>
<keyword evidence="2" id="KW-0472">Membrane</keyword>
<evidence type="ECO:0000256" key="2">
    <source>
        <dbReference type="SAM" id="Phobius"/>
    </source>
</evidence>
<dbReference type="AlphaFoldDB" id="A0A7S0H7J7"/>
<keyword evidence="2" id="KW-1133">Transmembrane helix</keyword>